<dbReference type="STRING" id="441959.B8MFD5"/>
<accession>B8MFD5</accession>
<proteinExistence type="predicted"/>
<dbReference type="eggNOG" id="ENOG502SCA2">
    <property type="taxonomic scope" value="Eukaryota"/>
</dbReference>
<evidence type="ECO:0000313" key="3">
    <source>
        <dbReference type="Proteomes" id="UP000001745"/>
    </source>
</evidence>
<dbReference type="HOGENOM" id="CLU_154736_1_0_1"/>
<name>B8MFD5_TALSN</name>
<organism evidence="2 3">
    <name type="scientific">Talaromyces stipitatus (strain ATCC 10500 / CBS 375.48 / QM 6759 / NRRL 1006)</name>
    <name type="common">Penicillium stipitatum</name>
    <dbReference type="NCBI Taxonomy" id="441959"/>
    <lineage>
        <taxon>Eukaryota</taxon>
        <taxon>Fungi</taxon>
        <taxon>Dikarya</taxon>
        <taxon>Ascomycota</taxon>
        <taxon>Pezizomycotina</taxon>
        <taxon>Eurotiomycetes</taxon>
        <taxon>Eurotiomycetidae</taxon>
        <taxon>Eurotiales</taxon>
        <taxon>Trichocomaceae</taxon>
        <taxon>Talaromyces</taxon>
        <taxon>Talaromyces sect. Talaromyces</taxon>
    </lineage>
</organism>
<reference evidence="3" key="1">
    <citation type="journal article" date="2015" name="Genome Announc.">
        <title>Genome sequence of the AIDS-associated pathogen Penicillium marneffei (ATCC18224) and its near taxonomic relative Talaromyces stipitatus (ATCC10500).</title>
        <authorList>
            <person name="Nierman W.C."/>
            <person name="Fedorova-Abrams N.D."/>
            <person name="Andrianopoulos A."/>
        </authorList>
    </citation>
    <scope>NUCLEOTIDE SEQUENCE [LARGE SCALE GENOMIC DNA]</scope>
    <source>
        <strain evidence="3">ATCC 10500 / CBS 375.48 / QM 6759 / NRRL 1006</strain>
    </source>
</reference>
<dbReference type="GeneID" id="8109001"/>
<sequence length="94" mass="10327">MSDLTDIAHQAERDLNSYQKKQGAGNQSLSTTESGVNENVEKDFPGADVRYGEKANFGGSSSRKIPPEEGGEIDARGRYVNTQTFLLFEQNTNI</sequence>
<dbReference type="EMBL" id="EQ962656">
    <property type="protein sequence ID" value="EED16669.1"/>
    <property type="molecule type" value="Genomic_DNA"/>
</dbReference>
<dbReference type="OMA" id="MVNQRFS"/>
<gene>
    <name evidence="2" type="ORF">TSTA_017440</name>
</gene>
<dbReference type="OrthoDB" id="3359339at2759"/>
<dbReference type="PhylomeDB" id="B8MFD5"/>
<dbReference type="Proteomes" id="UP000001745">
    <property type="component" value="Unassembled WGS sequence"/>
</dbReference>
<evidence type="ECO:0000256" key="1">
    <source>
        <dbReference type="SAM" id="MobiDB-lite"/>
    </source>
</evidence>
<protein>
    <submittedName>
        <fullName evidence="2">Uncharacterized protein</fullName>
    </submittedName>
</protein>
<keyword evidence="3" id="KW-1185">Reference proteome</keyword>
<dbReference type="RefSeq" id="XP_002483903.1">
    <property type="nucleotide sequence ID" value="XM_002483858.1"/>
</dbReference>
<feature type="region of interest" description="Disordered" evidence="1">
    <location>
        <begin position="1"/>
        <end position="76"/>
    </location>
</feature>
<dbReference type="InParanoid" id="B8MFD5"/>
<dbReference type="AlphaFoldDB" id="B8MFD5"/>
<feature type="compositionally biased region" description="Basic and acidic residues" evidence="1">
    <location>
        <begin position="39"/>
        <end position="53"/>
    </location>
</feature>
<evidence type="ECO:0000313" key="2">
    <source>
        <dbReference type="EMBL" id="EED16669.1"/>
    </source>
</evidence>
<dbReference type="VEuPathDB" id="FungiDB:TSTA_017440"/>
<feature type="compositionally biased region" description="Polar residues" evidence="1">
    <location>
        <begin position="16"/>
        <end position="37"/>
    </location>
</feature>